<name>U1MWT1_9EURY</name>
<dbReference type="HOGENOM" id="CLU_2202389_0_0_2"/>
<feature type="transmembrane region" description="Helical" evidence="1">
    <location>
        <begin position="22"/>
        <end position="38"/>
    </location>
</feature>
<reference evidence="2 3" key="1">
    <citation type="journal article" date="2013" name="PLoS ONE">
        <title>Assembly-driven community genomics of a hypersaline microbial ecosystem.</title>
        <authorList>
            <person name="Podell S."/>
            <person name="Ugalde J.A."/>
            <person name="Narasingarao P."/>
            <person name="Banfield J.F."/>
            <person name="Heidelberg K.B."/>
            <person name="Allen E.E."/>
        </authorList>
    </citation>
    <scope>NUCLEOTIDE SEQUENCE [LARGE SCALE GENOMIC DNA]</scope>
    <source>
        <strain evidence="3">J07HQW2</strain>
    </source>
</reference>
<evidence type="ECO:0000313" key="3">
    <source>
        <dbReference type="Proteomes" id="UP000030710"/>
    </source>
</evidence>
<keyword evidence="1" id="KW-1133">Transmembrane helix</keyword>
<dbReference type="STRING" id="1238425.J07HQW2_01326"/>
<evidence type="ECO:0000313" key="2">
    <source>
        <dbReference type="EMBL" id="ERG94884.1"/>
    </source>
</evidence>
<keyword evidence="1" id="KW-0472">Membrane</keyword>
<dbReference type="AlphaFoldDB" id="U1MWT1"/>
<evidence type="ECO:0000256" key="1">
    <source>
        <dbReference type="SAM" id="Phobius"/>
    </source>
</evidence>
<proteinExistence type="predicted"/>
<dbReference type="EMBL" id="KE356561">
    <property type="protein sequence ID" value="ERG94884.1"/>
    <property type="molecule type" value="Genomic_DNA"/>
</dbReference>
<accession>U1MWT1</accession>
<dbReference type="eggNOG" id="arCOG02043">
    <property type="taxonomic scope" value="Archaea"/>
</dbReference>
<dbReference type="Proteomes" id="UP000030710">
    <property type="component" value="Unassembled WGS sequence"/>
</dbReference>
<feature type="non-terminal residue" evidence="2">
    <location>
        <position position="108"/>
    </location>
</feature>
<gene>
    <name evidence="2" type="ORF">J07HQW2_01326</name>
</gene>
<keyword evidence="1" id="KW-0812">Transmembrane</keyword>
<protein>
    <recommendedName>
        <fullName evidence="4">Dolichyl-phosphooligosaccharide-protein glycotransferase</fullName>
    </recommendedName>
</protein>
<evidence type="ECO:0008006" key="4">
    <source>
        <dbReference type="Google" id="ProtNLM"/>
    </source>
</evidence>
<organism evidence="2 3">
    <name type="scientific">Haloquadratum walsbyi J07HQW2</name>
    <dbReference type="NCBI Taxonomy" id="1238425"/>
    <lineage>
        <taxon>Archaea</taxon>
        <taxon>Methanobacteriati</taxon>
        <taxon>Methanobacteriota</taxon>
        <taxon>Stenosarchaea group</taxon>
        <taxon>Halobacteria</taxon>
        <taxon>Halobacteriales</taxon>
        <taxon>Haloferacaceae</taxon>
        <taxon>Haloquadratum</taxon>
    </lineage>
</organism>
<sequence length="108" mass="12448">MGSRSKSNNKNDQSLLDTLTDWYHIPVLLLIVGVMFAIRAQTYSNFIRDGEVFFSGNDAWYHLREVTYITKHWPSPIPFDAWTGFPYGQWVGQFGTLYDQIIATIALL</sequence>